<evidence type="ECO:0000256" key="2">
    <source>
        <dbReference type="ARBA" id="ARBA00023108"/>
    </source>
</evidence>
<dbReference type="FunFam" id="3.15.10.30:FF:000001">
    <property type="entry name" value="Takeout-like protein 1"/>
    <property type="match status" value="1"/>
</dbReference>
<evidence type="ECO:0000256" key="1">
    <source>
        <dbReference type="ARBA" id="ARBA00022729"/>
    </source>
</evidence>
<evidence type="ECO:0000313" key="7">
    <source>
        <dbReference type="RefSeq" id="XP_011309503.1"/>
    </source>
</evidence>
<dbReference type="CTD" id="40611"/>
<dbReference type="Gene3D" id="3.15.10.30">
    <property type="entry name" value="Haemolymph juvenile hormone binding protein"/>
    <property type="match status" value="1"/>
</dbReference>
<dbReference type="Proteomes" id="UP000694866">
    <property type="component" value="Unplaced"/>
</dbReference>
<dbReference type="GeneID" id="105270340"/>
<accession>A0A0C9QKV1</accession>
<dbReference type="GO" id="GO:0007623">
    <property type="term" value="P:circadian rhythm"/>
    <property type="evidence" value="ECO:0007669"/>
    <property type="project" value="UniProtKB-ARBA"/>
</dbReference>
<organism evidence="5">
    <name type="scientific">Fopius arisanus</name>
    <dbReference type="NCBI Taxonomy" id="64838"/>
    <lineage>
        <taxon>Eukaryota</taxon>
        <taxon>Metazoa</taxon>
        <taxon>Ecdysozoa</taxon>
        <taxon>Arthropoda</taxon>
        <taxon>Hexapoda</taxon>
        <taxon>Insecta</taxon>
        <taxon>Pterygota</taxon>
        <taxon>Neoptera</taxon>
        <taxon>Endopterygota</taxon>
        <taxon>Hymenoptera</taxon>
        <taxon>Apocrita</taxon>
        <taxon>Ichneumonoidea</taxon>
        <taxon>Braconidae</taxon>
        <taxon>Opiinae</taxon>
        <taxon>Fopius</taxon>
    </lineage>
</organism>
<feature type="signal peptide" evidence="4">
    <location>
        <begin position="1"/>
        <end position="18"/>
    </location>
</feature>
<proteinExistence type="inferred from homology"/>
<reference evidence="7" key="2">
    <citation type="submission" date="2025-04" db="UniProtKB">
        <authorList>
            <consortium name="RefSeq"/>
        </authorList>
    </citation>
    <scope>IDENTIFICATION</scope>
    <source>
        <strain evidence="7">USDA-PBARC FA_bdor</strain>
        <tissue evidence="7">Whole organism</tissue>
    </source>
</reference>
<dbReference type="KEGG" id="fas:105270340"/>
<feature type="chain" id="PRO_5044541478" evidence="4">
    <location>
        <begin position="19"/>
        <end position="244"/>
    </location>
</feature>
<dbReference type="PANTHER" id="PTHR11008">
    <property type="entry name" value="PROTEIN TAKEOUT-LIKE PROTEIN"/>
    <property type="match status" value="1"/>
</dbReference>
<dbReference type="Pfam" id="PF06585">
    <property type="entry name" value="JHBP"/>
    <property type="match status" value="1"/>
</dbReference>
<comment type="similarity">
    <text evidence="3">Belongs to the TO family.</text>
</comment>
<evidence type="ECO:0000256" key="3">
    <source>
        <dbReference type="ARBA" id="ARBA00060902"/>
    </source>
</evidence>
<accession>A0A9R1U6T4</accession>
<name>A0A0C9QKV1_9HYME</name>
<keyword evidence="1 4" id="KW-0732">Signal</keyword>
<dbReference type="InterPro" id="IPR038606">
    <property type="entry name" value="To_sf"/>
</dbReference>
<sequence>MTYFTTFVLITLAVTAIAKDLPEFLHVCKRNDPNINDCIKNSVEHLRPYLLKGVPEYQIPSIEPLLLKEIVAAEGGGLKLSARDVNAYGASDFSVTKMDANMATFTYFLNVFLPHLSIDGQYEIDGKVILLPITGSGRITGNFTDCLGAVKFIAGTAVDNGVEYFRIKEFDLKITVGKGSLRLDNLFGGDKVIGDVVNNAINNNFDAFLKELMPVVEKALGVAFREIGQNIVNQFTFDQLFPLD</sequence>
<dbReference type="GO" id="GO:0005615">
    <property type="term" value="C:extracellular space"/>
    <property type="evidence" value="ECO:0007669"/>
    <property type="project" value="TreeGrafter"/>
</dbReference>
<keyword evidence="2" id="KW-0090">Biological rhythms</keyword>
<dbReference type="SMART" id="SM00700">
    <property type="entry name" value="JHBP"/>
    <property type="match status" value="1"/>
</dbReference>
<dbReference type="InterPro" id="IPR010562">
    <property type="entry name" value="Haemolymph_juvenile_hormone-bd"/>
</dbReference>
<dbReference type="AlphaFoldDB" id="A0A0C9QKV1"/>
<dbReference type="OrthoDB" id="8185598at2759"/>
<keyword evidence="6" id="KW-1185">Reference proteome</keyword>
<gene>
    <name evidence="5" type="primary">anon-3B1.2_5</name>
    <name evidence="7" type="synonym">Jhbp3</name>
    <name evidence="5" type="ORF">g.4528</name>
</gene>
<protein>
    <submittedName>
        <fullName evidence="5">Anon-3B1.2_5 protein</fullName>
    </submittedName>
    <submittedName>
        <fullName evidence="7">Protein takeout</fullName>
    </submittedName>
</protein>
<evidence type="ECO:0000256" key="4">
    <source>
        <dbReference type="SAM" id="SignalP"/>
    </source>
</evidence>
<dbReference type="RefSeq" id="XP_011309503.1">
    <property type="nucleotide sequence ID" value="XM_011311201.1"/>
</dbReference>
<reference evidence="5" key="1">
    <citation type="submission" date="2015-01" db="EMBL/GenBank/DDBJ databases">
        <title>Transcriptome Assembly of Fopius arisanus.</title>
        <authorList>
            <person name="Geib S."/>
        </authorList>
    </citation>
    <scope>NUCLEOTIDE SEQUENCE</scope>
</reference>
<evidence type="ECO:0000313" key="5">
    <source>
        <dbReference type="EMBL" id="JAG70959.1"/>
    </source>
</evidence>
<dbReference type="EMBL" id="GBYB01001192">
    <property type="protein sequence ID" value="JAG70959.1"/>
    <property type="molecule type" value="Transcribed_RNA"/>
</dbReference>
<dbReference type="PANTHER" id="PTHR11008:SF14">
    <property type="entry name" value="CIRCADIAN CLOCK-CONTROLLED PROTEIN-LIKE PROTEIN"/>
    <property type="match status" value="1"/>
</dbReference>
<evidence type="ECO:0000313" key="6">
    <source>
        <dbReference type="Proteomes" id="UP000694866"/>
    </source>
</evidence>